<sequence length="204" mass="22679">MQNNEEQFWANMLVGSNPGWSVSMAESWGEGGIALPHLSANIYAFDTSNGWSGTCAVTPDDLIQAATIMEGSKIRRHAAVSFAHRELVRAADEKSTASSNATRRAMALNMYYLAQSQTMKVVRTRYGSVRGHWLCLLYRFKLGQSMMRPAFRSNVIGNESLSHELLAQWASEVIHEDQTAQDSGLLRQLRAGNQLLLKESIVTE</sequence>
<name>A0ABW1TTX3_9BURK</name>
<organism evidence="1 2">
    <name type="scientific">Polaromonas aquatica</name>
    <dbReference type="NCBI Taxonomy" id="332657"/>
    <lineage>
        <taxon>Bacteria</taxon>
        <taxon>Pseudomonadati</taxon>
        <taxon>Pseudomonadota</taxon>
        <taxon>Betaproteobacteria</taxon>
        <taxon>Burkholderiales</taxon>
        <taxon>Comamonadaceae</taxon>
        <taxon>Polaromonas</taxon>
    </lineage>
</organism>
<evidence type="ECO:0000313" key="1">
    <source>
        <dbReference type="EMBL" id="MFC6281056.1"/>
    </source>
</evidence>
<dbReference type="EMBL" id="JBHSRS010000016">
    <property type="protein sequence ID" value="MFC6281056.1"/>
    <property type="molecule type" value="Genomic_DNA"/>
</dbReference>
<reference evidence="2" key="1">
    <citation type="journal article" date="2019" name="Int. J. Syst. Evol. Microbiol.">
        <title>The Global Catalogue of Microorganisms (GCM) 10K type strain sequencing project: providing services to taxonomists for standard genome sequencing and annotation.</title>
        <authorList>
            <consortium name="The Broad Institute Genomics Platform"/>
            <consortium name="The Broad Institute Genome Sequencing Center for Infectious Disease"/>
            <person name="Wu L."/>
            <person name="Ma J."/>
        </authorList>
    </citation>
    <scope>NUCLEOTIDE SEQUENCE [LARGE SCALE GENOMIC DNA]</scope>
    <source>
        <strain evidence="2">CCUG 39402</strain>
    </source>
</reference>
<gene>
    <name evidence="1" type="ORF">ACFQND_07410</name>
</gene>
<evidence type="ECO:0000313" key="2">
    <source>
        <dbReference type="Proteomes" id="UP001596270"/>
    </source>
</evidence>
<protein>
    <submittedName>
        <fullName evidence="1">Uncharacterized protein</fullName>
    </submittedName>
</protein>
<keyword evidence="2" id="KW-1185">Reference proteome</keyword>
<proteinExistence type="predicted"/>
<dbReference type="Proteomes" id="UP001596270">
    <property type="component" value="Unassembled WGS sequence"/>
</dbReference>
<comment type="caution">
    <text evidence="1">The sequence shown here is derived from an EMBL/GenBank/DDBJ whole genome shotgun (WGS) entry which is preliminary data.</text>
</comment>
<accession>A0ABW1TTX3</accession>
<dbReference type="RefSeq" id="WP_371438925.1">
    <property type="nucleotide sequence ID" value="NZ_JBHSRS010000016.1"/>
</dbReference>